<reference evidence="3" key="1">
    <citation type="submission" date="2022-10" db="EMBL/GenBank/DDBJ databases">
        <title>Chryseobacterium babae sp. nov. isolated from the gut of the beetle Oryctes rhinoceros, and Chryseobacterium kimseyorum sp. nov., isolated from a stick insect rearing cage.</title>
        <authorList>
            <person name="Shelomi M."/>
            <person name="Han C.-J."/>
            <person name="Chen W.-M."/>
            <person name="Chen H.-K."/>
            <person name="Liaw S.-J."/>
            <person name="Muhle E."/>
            <person name="Clermont D."/>
        </authorList>
    </citation>
    <scope>NUCLEOTIDE SEQUENCE</scope>
    <source>
        <strain evidence="3">09-1422</strain>
    </source>
</reference>
<dbReference type="RefSeq" id="WP_264749930.1">
    <property type="nucleotide sequence ID" value="NZ_JAPDHW010000005.1"/>
</dbReference>
<dbReference type="InterPro" id="IPR026444">
    <property type="entry name" value="Secre_tail"/>
</dbReference>
<proteinExistence type="predicted"/>
<evidence type="ECO:0000313" key="4">
    <source>
        <dbReference type="Proteomes" id="UP001163731"/>
    </source>
</evidence>
<evidence type="ECO:0000256" key="1">
    <source>
        <dbReference type="ARBA" id="ARBA00022729"/>
    </source>
</evidence>
<feature type="chain" id="PRO_5046781868" evidence="2">
    <location>
        <begin position="22"/>
        <end position="259"/>
    </location>
</feature>
<dbReference type="Proteomes" id="UP001163731">
    <property type="component" value="Unassembled WGS sequence"/>
</dbReference>
<sequence length="259" mass="27934">MKKILSFVSLVSLLSMTSAQLASINENFDSFTVSTPSFPQNGWTMQVPSNPDYMVTISEDGANKYVQGYAFFSANTAFYLISPQIVAPNGTKTLSFDASKVTQSAFTGTIEAGLVSSPTDMASFTSLGTAVTLQTTTPLTISYNVPASTKQYIAFKFVGLVNHASTRLDNIAYGIGNLSVTDHSKDNNQLKFTADDHHLIFIGKSNVKEVKIYSATGSLVNAGKVENNLVDISKLLSGVYIFQTVNNDGSVLKSKFIKK</sequence>
<feature type="signal peptide" evidence="2">
    <location>
        <begin position="1"/>
        <end position="21"/>
    </location>
</feature>
<accession>A0ABT3HY97</accession>
<evidence type="ECO:0000256" key="2">
    <source>
        <dbReference type="SAM" id="SignalP"/>
    </source>
</evidence>
<evidence type="ECO:0000313" key="3">
    <source>
        <dbReference type="EMBL" id="MCW3168741.1"/>
    </source>
</evidence>
<organism evidence="3 4">
    <name type="scientific">Chryseobacterium kimseyorum</name>
    <dbReference type="NCBI Taxonomy" id="2984028"/>
    <lineage>
        <taxon>Bacteria</taxon>
        <taxon>Pseudomonadati</taxon>
        <taxon>Bacteroidota</taxon>
        <taxon>Flavobacteriia</taxon>
        <taxon>Flavobacteriales</taxon>
        <taxon>Weeksellaceae</taxon>
        <taxon>Chryseobacterium group</taxon>
        <taxon>Chryseobacterium</taxon>
    </lineage>
</organism>
<comment type="caution">
    <text evidence="3">The sequence shown here is derived from an EMBL/GenBank/DDBJ whole genome shotgun (WGS) entry which is preliminary data.</text>
</comment>
<gene>
    <name evidence="3" type="ORF">OMO38_09430</name>
</gene>
<dbReference type="Gene3D" id="2.60.120.200">
    <property type="match status" value="1"/>
</dbReference>
<dbReference type="NCBIfam" id="TIGR04183">
    <property type="entry name" value="Por_Secre_tail"/>
    <property type="match status" value="1"/>
</dbReference>
<keyword evidence="4" id="KW-1185">Reference proteome</keyword>
<keyword evidence="1 2" id="KW-0732">Signal</keyword>
<name>A0ABT3HY97_9FLAO</name>
<protein>
    <submittedName>
        <fullName evidence="3">T9SS type A sorting domain-containing protein</fullName>
    </submittedName>
</protein>
<dbReference type="EMBL" id="JAPDHW010000005">
    <property type="protein sequence ID" value="MCW3168741.1"/>
    <property type="molecule type" value="Genomic_DNA"/>
</dbReference>